<dbReference type="AlphaFoldDB" id="A0A936ZEI5"/>
<name>A0A936ZEI5_9HYPH</name>
<dbReference type="Pfam" id="PF00353">
    <property type="entry name" value="HemolysinCabind"/>
    <property type="match status" value="6"/>
</dbReference>
<keyword evidence="4" id="KW-0472">Membrane</keyword>
<dbReference type="InterPro" id="IPR050557">
    <property type="entry name" value="RTX_toxin/Mannuronan_C5-epim"/>
</dbReference>
<dbReference type="InterPro" id="IPR011049">
    <property type="entry name" value="Serralysin-like_metalloprot_C"/>
</dbReference>
<dbReference type="SUPFAM" id="SSF51120">
    <property type="entry name" value="beta-Roll"/>
    <property type="match status" value="5"/>
</dbReference>
<keyword evidence="6" id="KW-1185">Reference proteome</keyword>
<dbReference type="GO" id="GO:0005576">
    <property type="term" value="C:extracellular region"/>
    <property type="evidence" value="ECO:0007669"/>
    <property type="project" value="UniProtKB-SubCell"/>
</dbReference>
<evidence type="ECO:0008006" key="7">
    <source>
        <dbReference type="Google" id="ProtNLM"/>
    </source>
</evidence>
<dbReference type="PANTHER" id="PTHR38340">
    <property type="entry name" value="S-LAYER PROTEIN"/>
    <property type="match status" value="1"/>
</dbReference>
<dbReference type="EMBL" id="JAEQMY010000039">
    <property type="protein sequence ID" value="MBL0406345.1"/>
    <property type="molecule type" value="Genomic_DNA"/>
</dbReference>
<dbReference type="Gene3D" id="2.150.10.10">
    <property type="entry name" value="Serralysin-like metalloprotease, C-terminal"/>
    <property type="match status" value="6"/>
</dbReference>
<accession>A0A936ZEI5</accession>
<feature type="region of interest" description="Disordered" evidence="3">
    <location>
        <begin position="52"/>
        <end position="78"/>
    </location>
</feature>
<keyword evidence="2" id="KW-0964">Secreted</keyword>
<feature type="transmembrane region" description="Helical" evidence="4">
    <location>
        <begin position="27"/>
        <end position="48"/>
    </location>
</feature>
<comment type="caution">
    <text evidence="5">The sequence shown here is derived from an EMBL/GenBank/DDBJ whole genome shotgun (WGS) entry which is preliminary data.</text>
</comment>
<dbReference type="PROSITE" id="PS00330">
    <property type="entry name" value="HEMOLYSIN_CALCIUM"/>
    <property type="match status" value="12"/>
</dbReference>
<dbReference type="PRINTS" id="PR00313">
    <property type="entry name" value="CABNDNGRPT"/>
</dbReference>
<organism evidence="5 6">
    <name type="scientific">Microvirga aerilata</name>
    <dbReference type="NCBI Taxonomy" id="670292"/>
    <lineage>
        <taxon>Bacteria</taxon>
        <taxon>Pseudomonadati</taxon>
        <taxon>Pseudomonadota</taxon>
        <taxon>Alphaproteobacteria</taxon>
        <taxon>Hyphomicrobiales</taxon>
        <taxon>Methylobacteriaceae</taxon>
        <taxon>Microvirga</taxon>
    </lineage>
</organism>
<dbReference type="RefSeq" id="WP_202063221.1">
    <property type="nucleotide sequence ID" value="NZ_JAEQMY010000039.1"/>
</dbReference>
<evidence type="ECO:0000256" key="3">
    <source>
        <dbReference type="SAM" id="MobiDB-lite"/>
    </source>
</evidence>
<gene>
    <name evidence="5" type="ORF">JKG68_20510</name>
</gene>
<dbReference type="PANTHER" id="PTHR38340:SF1">
    <property type="entry name" value="S-LAYER PROTEIN"/>
    <property type="match status" value="1"/>
</dbReference>
<protein>
    <recommendedName>
        <fullName evidence="7">Calcium-binding protein</fullName>
    </recommendedName>
</protein>
<dbReference type="InterPro" id="IPR001343">
    <property type="entry name" value="Hemolysn_Ca-bd"/>
</dbReference>
<dbReference type="GO" id="GO:0005509">
    <property type="term" value="F:calcium ion binding"/>
    <property type="evidence" value="ECO:0007669"/>
    <property type="project" value="InterPro"/>
</dbReference>
<reference evidence="5" key="1">
    <citation type="submission" date="2021-01" db="EMBL/GenBank/DDBJ databases">
        <title>Microvirga sp.</title>
        <authorList>
            <person name="Kim M.K."/>
        </authorList>
    </citation>
    <scope>NUCLEOTIDE SEQUENCE</scope>
    <source>
        <strain evidence="5">5420S-16</strain>
    </source>
</reference>
<evidence type="ECO:0000313" key="6">
    <source>
        <dbReference type="Proteomes" id="UP000605848"/>
    </source>
</evidence>
<evidence type="ECO:0000313" key="5">
    <source>
        <dbReference type="EMBL" id="MBL0406345.1"/>
    </source>
</evidence>
<sequence>MSDAAAPYTASIVGAEASTLGIIGRGYSLAAIGITIPIGAVIAGFLLGPPRDPREIEQDTDWGATTVGSDPETPENPQPVHKVAQFVVGGNAYFVEILRGTAKADHLVGNGGLSGFEGDDTLTGGDRADTLMGGSDNDLLAGGLGHDILTGGLGADILDGGEGFDLASYAQSSAGVVANLSNAAENTGEAGGDTYKLIEGFEGSAYADELTGSFLNNVLYGNGGNDTLEGSVGGDLLYGGEGYDFASYYNAFAGVVANLSDASQNTFEAKGDTYDSIEALAGSKYDDSLTGNGENNNLYGHDGNDWLSGLVGRDYLVGGAGDDTLSGGAGGDWLIGGAGFDSAAYNTAVTANLLESWRNTGDAAGDEYDSIEGLFGSNYADHLTGNNDHNIIHGGSGQDILVGMSGNDHLLAGHDDDRLEGGAGADTLDGGEGFDLVSYASSWGSVQARLGLPWINSGGAAGDTYVSIEGLIGSSFNDGLSGNEAANRLLGEGGNDELYGDGGADTLSGGDGADGLYGGTGADVLDGGAGFDFACYNHAASGVRASLSAVTAFAIGSSAGEASGDTFVSIEALSGSAYADHLTGNEGYNELFGHNGNDELFGLGDGDWLVGGEGHDLLVGGAGCDALSGGNGTDIFRFDSALGAGNVDVVNDFGYGGPDLLQLSRSVFTAFANQGSVDSWQFTIGAAASAASHRLIYNSSTGAVSYDADGAGGAAQVQFATIGKGLALSASSFALIWA</sequence>
<dbReference type="Proteomes" id="UP000605848">
    <property type="component" value="Unassembled WGS sequence"/>
</dbReference>
<keyword evidence="4" id="KW-0812">Transmembrane</keyword>
<keyword evidence="4" id="KW-1133">Transmembrane helix</keyword>
<proteinExistence type="predicted"/>
<evidence type="ECO:0000256" key="1">
    <source>
        <dbReference type="ARBA" id="ARBA00004613"/>
    </source>
</evidence>
<evidence type="ECO:0000256" key="2">
    <source>
        <dbReference type="ARBA" id="ARBA00022525"/>
    </source>
</evidence>
<dbReference type="InterPro" id="IPR018511">
    <property type="entry name" value="Hemolysin-typ_Ca-bd_CS"/>
</dbReference>
<evidence type="ECO:0000256" key="4">
    <source>
        <dbReference type="SAM" id="Phobius"/>
    </source>
</evidence>
<comment type="subcellular location">
    <subcellularLocation>
        <location evidence="1">Secreted</location>
    </subcellularLocation>
</comment>